<feature type="transmembrane region" description="Helical" evidence="10">
    <location>
        <begin position="271"/>
        <end position="292"/>
    </location>
</feature>
<proteinExistence type="inferred from homology"/>
<keyword evidence="6 10" id="KW-1133">Transmembrane helix</keyword>
<dbReference type="VEuPathDB" id="VectorBase:CQUJHB006354"/>
<dbReference type="VEuPathDB" id="VectorBase:CPIJ004160"/>
<evidence type="ECO:0000256" key="7">
    <source>
        <dbReference type="ARBA" id="ARBA00023136"/>
    </source>
</evidence>
<comment type="subcellular location">
    <subcellularLocation>
        <location evidence="1 10">Cell membrane</location>
        <topology evidence="1 10">Multi-pass membrane protein</topology>
    </subcellularLocation>
</comment>
<evidence type="ECO:0000313" key="13">
    <source>
        <dbReference type="Proteomes" id="UP000002320"/>
    </source>
</evidence>
<keyword evidence="9 10" id="KW-0807">Transducer</keyword>
<dbReference type="AlphaFoldDB" id="B0WB00"/>
<keyword evidence="8 10" id="KW-0675">Receptor</keyword>
<keyword evidence="3 10" id="KW-0716">Sensory transduction</keyword>
<dbReference type="GO" id="GO:0005886">
    <property type="term" value="C:plasma membrane"/>
    <property type="evidence" value="ECO:0007669"/>
    <property type="project" value="UniProtKB-SubCell"/>
</dbReference>
<accession>B0WB00</accession>
<protein>
    <recommendedName>
        <fullName evidence="10">Odorant receptor</fullName>
    </recommendedName>
</protein>
<dbReference type="KEGG" id="cqu:CpipJ_CPIJ004160"/>
<evidence type="ECO:0000256" key="2">
    <source>
        <dbReference type="ARBA" id="ARBA00022475"/>
    </source>
</evidence>
<dbReference type="PANTHER" id="PTHR21137:SF35">
    <property type="entry name" value="ODORANT RECEPTOR 19A-RELATED"/>
    <property type="match status" value="1"/>
</dbReference>
<dbReference type="GO" id="GO:0004984">
    <property type="term" value="F:olfactory receptor activity"/>
    <property type="evidence" value="ECO:0007669"/>
    <property type="project" value="InterPro"/>
</dbReference>
<dbReference type="GO" id="GO:0007165">
    <property type="term" value="P:signal transduction"/>
    <property type="evidence" value="ECO:0007669"/>
    <property type="project" value="UniProtKB-KW"/>
</dbReference>
<dbReference type="EnsemblMetazoa" id="CPIJ004160-RA">
    <property type="protein sequence ID" value="CPIJ004160-PA"/>
    <property type="gene ID" value="CPIJ004160"/>
</dbReference>
<reference evidence="11" key="1">
    <citation type="submission" date="2007-03" db="EMBL/GenBank/DDBJ databases">
        <title>Annotation of Culex pipiens quinquefasciatus.</title>
        <authorList>
            <consortium name="The Broad Institute Genome Sequencing Platform"/>
            <person name="Atkinson P.W."/>
            <person name="Hemingway J."/>
            <person name="Christensen B.M."/>
            <person name="Higgs S."/>
            <person name="Kodira C."/>
            <person name="Hannick L."/>
            <person name="Megy K."/>
            <person name="O'Leary S."/>
            <person name="Pearson M."/>
            <person name="Haas B.J."/>
            <person name="Mauceli E."/>
            <person name="Wortman J.R."/>
            <person name="Lee N.H."/>
            <person name="Guigo R."/>
            <person name="Stanke M."/>
            <person name="Alvarado L."/>
            <person name="Amedeo P."/>
            <person name="Antoine C.H."/>
            <person name="Arensburger P."/>
            <person name="Bidwell S.L."/>
            <person name="Crawford M."/>
            <person name="Camaro F."/>
            <person name="Devon K."/>
            <person name="Engels R."/>
            <person name="Hammond M."/>
            <person name="Howarth C."/>
            <person name="Koehrsen M."/>
            <person name="Lawson D."/>
            <person name="Montgomery P."/>
            <person name="Nene V."/>
            <person name="Nusbaum C."/>
            <person name="Puiu D."/>
            <person name="Romero-Severson J."/>
            <person name="Severson D.W."/>
            <person name="Shumway M."/>
            <person name="Sisk P."/>
            <person name="Stolte C."/>
            <person name="Zeng Q."/>
            <person name="Eisenstadt E."/>
            <person name="Fraser-Liggett C."/>
            <person name="Strausberg R."/>
            <person name="Galagan J."/>
            <person name="Birren B."/>
            <person name="Collins F.H."/>
        </authorList>
    </citation>
    <scope>NUCLEOTIDE SEQUENCE [LARGE SCALE GENOMIC DNA]</scope>
    <source>
        <strain evidence="11">JHB</strain>
    </source>
</reference>
<dbReference type="HOGENOM" id="CLU_570193_0_0_1"/>
<evidence type="ECO:0000313" key="12">
    <source>
        <dbReference type="EnsemblMetazoa" id="CPIJ004160-PA"/>
    </source>
</evidence>
<feature type="transmembrane region" description="Helical" evidence="10">
    <location>
        <begin position="218"/>
        <end position="237"/>
    </location>
</feature>
<name>B0WB00_CULQU</name>
<dbReference type="Pfam" id="PF02949">
    <property type="entry name" value="7tm_6"/>
    <property type="match status" value="1"/>
</dbReference>
<evidence type="ECO:0000313" key="11">
    <source>
        <dbReference type="EMBL" id="EDS41958.1"/>
    </source>
</evidence>
<evidence type="ECO:0000256" key="3">
    <source>
        <dbReference type="ARBA" id="ARBA00022606"/>
    </source>
</evidence>
<gene>
    <name evidence="12" type="primary">6035758</name>
    <name evidence="11" type="ORF">CpipJ_CPIJ004160</name>
</gene>
<dbReference type="InterPro" id="IPR004117">
    <property type="entry name" value="7tm6_olfct_rcpt"/>
</dbReference>
<evidence type="ECO:0000256" key="4">
    <source>
        <dbReference type="ARBA" id="ARBA00022692"/>
    </source>
</evidence>
<sequence length="479" mass="55288">MEQELDLPEVMENLQQCVFRCSFYGLQIRSNFVHYHAFVALSVSAYCVCSYFLIIKACTMFLMIRYSALTYRLVAMRIQKLTRFSDAKDQSSAVEVSDLTEVVELHRLAYNNHCSPQNIDYSLFNVMVLFWLSLIETFGYSYLGSQLMEEANGVSKAIYDKRYYRLMLQSIQRPTRITGISRMFTPPNRHRLPSELEVMPFILRAMEFTGLWGSPVQIFRFLAAFGWGTMIILFPKAVLGIGSNRFDEIAKGIVISVCSGFYGLQVRTNFLHYHIFVLCSLFAYSVCGYFLLVKVSALLLMIQYSSSTYRLVELRIRKMAESKEVTQSELVDIVELHRLAYRCSTLVEQICHLPLALAFLTCILYFCLTLFYLSHNIGFNLVNVMVLFGLTVLETFGYSYLGSKLTEQADEVGAAIYDLPWFEHSVELQRYYRLMLQRVQRPTEITGAKFFVVQLATFGSAVQMSYSYYLVLKDLFTMI</sequence>
<dbReference type="OrthoDB" id="6631264at2759"/>
<keyword evidence="2" id="KW-1003">Cell membrane</keyword>
<dbReference type="Proteomes" id="UP000002320">
    <property type="component" value="Unassembled WGS sequence"/>
</dbReference>
<dbReference type="VEuPathDB" id="VectorBase:CQUJHB011936"/>
<keyword evidence="5 10" id="KW-0552">Olfaction</keyword>
<keyword evidence="13" id="KW-1185">Reference proteome</keyword>
<evidence type="ECO:0000256" key="8">
    <source>
        <dbReference type="ARBA" id="ARBA00023170"/>
    </source>
</evidence>
<keyword evidence="7 10" id="KW-0472">Membrane</keyword>
<comment type="similarity">
    <text evidence="10">Belongs to the insect chemoreceptor superfamily. Heteromeric odorant receptor channel (TC 1.A.69) family.</text>
</comment>
<dbReference type="PANTHER" id="PTHR21137">
    <property type="entry name" value="ODORANT RECEPTOR"/>
    <property type="match status" value="1"/>
</dbReference>
<evidence type="ECO:0000256" key="1">
    <source>
        <dbReference type="ARBA" id="ARBA00004651"/>
    </source>
</evidence>
<feature type="transmembrane region" description="Helical" evidence="10">
    <location>
        <begin position="32"/>
        <end position="55"/>
    </location>
</feature>
<reference evidence="12" key="2">
    <citation type="submission" date="2020-05" db="UniProtKB">
        <authorList>
            <consortium name="EnsemblMetazoa"/>
        </authorList>
    </citation>
    <scope>IDENTIFICATION</scope>
    <source>
        <strain evidence="12">JHB</strain>
    </source>
</reference>
<evidence type="ECO:0000256" key="9">
    <source>
        <dbReference type="ARBA" id="ARBA00023224"/>
    </source>
</evidence>
<evidence type="ECO:0000256" key="5">
    <source>
        <dbReference type="ARBA" id="ARBA00022725"/>
    </source>
</evidence>
<dbReference type="InParanoid" id="B0WB00"/>
<dbReference type="EMBL" id="DS231876">
    <property type="protein sequence ID" value="EDS41958.1"/>
    <property type="molecule type" value="Genomic_DNA"/>
</dbReference>
<feature type="transmembrane region" description="Helical" evidence="10">
    <location>
        <begin position="123"/>
        <end position="143"/>
    </location>
</feature>
<organism>
    <name type="scientific">Culex quinquefasciatus</name>
    <name type="common">Southern house mosquito</name>
    <name type="synonym">Culex pungens</name>
    <dbReference type="NCBI Taxonomy" id="7176"/>
    <lineage>
        <taxon>Eukaryota</taxon>
        <taxon>Metazoa</taxon>
        <taxon>Ecdysozoa</taxon>
        <taxon>Arthropoda</taxon>
        <taxon>Hexapoda</taxon>
        <taxon>Insecta</taxon>
        <taxon>Pterygota</taxon>
        <taxon>Neoptera</taxon>
        <taxon>Endopterygota</taxon>
        <taxon>Diptera</taxon>
        <taxon>Nematocera</taxon>
        <taxon>Culicoidea</taxon>
        <taxon>Culicidae</taxon>
        <taxon>Culicinae</taxon>
        <taxon>Culicini</taxon>
        <taxon>Culex</taxon>
        <taxon>Culex</taxon>
    </lineage>
</organism>
<dbReference type="GO" id="GO:0005549">
    <property type="term" value="F:odorant binding"/>
    <property type="evidence" value="ECO:0007669"/>
    <property type="project" value="InterPro"/>
</dbReference>
<feature type="transmembrane region" description="Helical" evidence="10">
    <location>
        <begin position="450"/>
        <end position="471"/>
    </location>
</feature>
<evidence type="ECO:0000256" key="10">
    <source>
        <dbReference type="RuleBase" id="RU351113"/>
    </source>
</evidence>
<feature type="transmembrane region" description="Helical" evidence="10">
    <location>
        <begin position="350"/>
        <end position="373"/>
    </location>
</feature>
<evidence type="ECO:0000256" key="6">
    <source>
        <dbReference type="ARBA" id="ARBA00022989"/>
    </source>
</evidence>
<keyword evidence="4 10" id="KW-0812">Transmembrane</keyword>
<feature type="transmembrane region" description="Helical" evidence="10">
    <location>
        <begin position="379"/>
        <end position="401"/>
    </location>
</feature>